<evidence type="ECO:0000313" key="1">
    <source>
        <dbReference type="EMBL" id="CAG2210096.1"/>
    </source>
</evidence>
<dbReference type="Proteomes" id="UP000683360">
    <property type="component" value="Unassembled WGS sequence"/>
</dbReference>
<keyword evidence="2" id="KW-1185">Reference proteome</keyword>
<dbReference type="OrthoDB" id="7440309at2759"/>
<proteinExistence type="predicted"/>
<sequence>MKQIENSIVKDEEFVESLIENRSICQVGLDLKYTIDTEFLTVGMPSIGQVGVDYSPRQVIIMKKKEMQAQTKATKAMIRPIANIALKIEKKISACGGGVTGCTLLPHGTIAFANEKKRNIIVVKYDGSLDFHIDLNPYAPFDITYIPNTNAITVTSKSSKDIKIVDINARGVLKTYCLDSPCAGISYSENKIILCSLEKGILELNQHDGSVKTIVSDKMDSFSHVACLGNKIYYTKSHNQSVICCDLQGNIQWTFKNPTMTYPIGVSVDTDGNVYVAFHYSRNVVVISSDGQQHKQMLSSKDGVYIPNGLIYDRHNNQLLVTNYSKGAVLYNVT</sequence>
<protein>
    <submittedName>
        <fullName evidence="1">Uncharacterized protein</fullName>
    </submittedName>
</protein>
<evidence type="ECO:0000313" key="2">
    <source>
        <dbReference type="Proteomes" id="UP000683360"/>
    </source>
</evidence>
<reference evidence="1" key="1">
    <citation type="submission" date="2021-03" db="EMBL/GenBank/DDBJ databases">
        <authorList>
            <person name="Bekaert M."/>
        </authorList>
    </citation>
    <scope>NUCLEOTIDE SEQUENCE</scope>
</reference>
<organism evidence="1 2">
    <name type="scientific">Mytilus edulis</name>
    <name type="common">Blue mussel</name>
    <dbReference type="NCBI Taxonomy" id="6550"/>
    <lineage>
        <taxon>Eukaryota</taxon>
        <taxon>Metazoa</taxon>
        <taxon>Spiralia</taxon>
        <taxon>Lophotrochozoa</taxon>
        <taxon>Mollusca</taxon>
        <taxon>Bivalvia</taxon>
        <taxon>Autobranchia</taxon>
        <taxon>Pteriomorphia</taxon>
        <taxon>Mytilida</taxon>
        <taxon>Mytiloidea</taxon>
        <taxon>Mytilidae</taxon>
        <taxon>Mytilinae</taxon>
        <taxon>Mytilus</taxon>
    </lineage>
</organism>
<dbReference type="AlphaFoldDB" id="A0A8S3RUR3"/>
<gene>
    <name evidence="1" type="ORF">MEDL_24184</name>
</gene>
<dbReference type="InterPro" id="IPR011042">
    <property type="entry name" value="6-blade_b-propeller_TolB-like"/>
</dbReference>
<name>A0A8S3RUR3_MYTED</name>
<dbReference type="EMBL" id="CAJPWZ010001220">
    <property type="protein sequence ID" value="CAG2210096.1"/>
    <property type="molecule type" value="Genomic_DNA"/>
</dbReference>
<comment type="caution">
    <text evidence="1">The sequence shown here is derived from an EMBL/GenBank/DDBJ whole genome shotgun (WGS) entry which is preliminary data.</text>
</comment>
<dbReference type="SUPFAM" id="SSF101898">
    <property type="entry name" value="NHL repeat"/>
    <property type="match status" value="1"/>
</dbReference>
<accession>A0A8S3RUR3</accession>
<dbReference type="Gene3D" id="2.120.10.30">
    <property type="entry name" value="TolB, C-terminal domain"/>
    <property type="match status" value="1"/>
</dbReference>